<evidence type="ECO:0000313" key="2">
    <source>
        <dbReference type="EMBL" id="GAA0855936.1"/>
    </source>
</evidence>
<dbReference type="EMBL" id="BAAAFD010000003">
    <property type="protein sequence ID" value="GAA0855936.1"/>
    <property type="molecule type" value="Genomic_DNA"/>
</dbReference>
<dbReference type="PANTHER" id="PTHR21666">
    <property type="entry name" value="PEPTIDASE-RELATED"/>
    <property type="match status" value="1"/>
</dbReference>
<sequence length="167" mass="18769">MRGLIWILLLLMGLGLMLPETPTIPVQGATAADWNHKTFWHAPWGTSGVHKGIDIFTVKRTPVLSSTYGLVVKVGSDEKGGNIVWVLGPKWKLHYYAHLDDYKVNEGQWIMSGDQIGTVGTSGNAGNRPPHLHYAIYSLVPIPWRYDIDQQGWKKMFVLNPHEALNR</sequence>
<dbReference type="InterPro" id="IPR050570">
    <property type="entry name" value="Cell_wall_metabolism_enzyme"/>
</dbReference>
<dbReference type="InterPro" id="IPR011055">
    <property type="entry name" value="Dup_hybrid_motif"/>
</dbReference>
<gene>
    <name evidence="2" type="ORF">GCM10009114_16110</name>
</gene>
<reference evidence="3" key="1">
    <citation type="journal article" date="2019" name="Int. J. Syst. Evol. Microbiol.">
        <title>The Global Catalogue of Microorganisms (GCM) 10K type strain sequencing project: providing services to taxonomists for standard genome sequencing and annotation.</title>
        <authorList>
            <consortium name="The Broad Institute Genomics Platform"/>
            <consortium name="The Broad Institute Genome Sequencing Center for Infectious Disease"/>
            <person name="Wu L."/>
            <person name="Ma J."/>
        </authorList>
    </citation>
    <scope>NUCLEOTIDE SEQUENCE [LARGE SCALE GENOMIC DNA]</scope>
    <source>
        <strain evidence="3">JCM 15896</strain>
    </source>
</reference>
<dbReference type="Gene3D" id="2.70.70.10">
    <property type="entry name" value="Glucose Permease (Domain IIA)"/>
    <property type="match status" value="1"/>
</dbReference>
<dbReference type="Proteomes" id="UP001500359">
    <property type="component" value="Unassembled WGS sequence"/>
</dbReference>
<name>A0ABP3WRY3_9ALTE</name>
<keyword evidence="3" id="KW-1185">Reference proteome</keyword>
<evidence type="ECO:0000259" key="1">
    <source>
        <dbReference type="Pfam" id="PF01551"/>
    </source>
</evidence>
<dbReference type="RefSeq" id="WP_343858509.1">
    <property type="nucleotide sequence ID" value="NZ_BAAAFD010000003.1"/>
</dbReference>
<dbReference type="SUPFAM" id="SSF51261">
    <property type="entry name" value="Duplicated hybrid motif"/>
    <property type="match status" value="1"/>
</dbReference>
<proteinExistence type="predicted"/>
<comment type="caution">
    <text evidence="2">The sequence shown here is derived from an EMBL/GenBank/DDBJ whole genome shotgun (WGS) entry which is preliminary data.</text>
</comment>
<dbReference type="PANTHER" id="PTHR21666:SF268">
    <property type="entry name" value="PEPTIDASE M23 DOMAIN-CONTAINING PROTEIN"/>
    <property type="match status" value="1"/>
</dbReference>
<accession>A0ABP3WRY3</accession>
<dbReference type="Pfam" id="PF01551">
    <property type="entry name" value="Peptidase_M23"/>
    <property type="match status" value="1"/>
</dbReference>
<evidence type="ECO:0000313" key="3">
    <source>
        <dbReference type="Proteomes" id="UP001500359"/>
    </source>
</evidence>
<feature type="domain" description="M23ase beta-sheet core" evidence="1">
    <location>
        <begin position="49"/>
        <end position="137"/>
    </location>
</feature>
<dbReference type="CDD" id="cd12797">
    <property type="entry name" value="M23_peptidase"/>
    <property type="match status" value="1"/>
</dbReference>
<organism evidence="2 3">
    <name type="scientific">Aliiglaciecola litoralis</name>
    <dbReference type="NCBI Taxonomy" id="582857"/>
    <lineage>
        <taxon>Bacteria</taxon>
        <taxon>Pseudomonadati</taxon>
        <taxon>Pseudomonadota</taxon>
        <taxon>Gammaproteobacteria</taxon>
        <taxon>Alteromonadales</taxon>
        <taxon>Alteromonadaceae</taxon>
        <taxon>Aliiglaciecola</taxon>
    </lineage>
</organism>
<protein>
    <submittedName>
        <fullName evidence="2">M23 family metallopeptidase</fullName>
    </submittedName>
</protein>
<dbReference type="InterPro" id="IPR016047">
    <property type="entry name" value="M23ase_b-sheet_dom"/>
</dbReference>